<dbReference type="KEGG" id="aba:Acid345_1864"/>
<proteinExistence type="predicted"/>
<dbReference type="AlphaFoldDB" id="Q1IQI5"/>
<dbReference type="EnsemblBacteria" id="ABF40865">
    <property type="protein sequence ID" value="ABF40865"/>
    <property type="gene ID" value="Acid345_1864"/>
</dbReference>
<keyword evidence="2" id="KW-1185">Reference proteome</keyword>
<name>Q1IQI5_KORVE</name>
<organism evidence="1 2">
    <name type="scientific">Koribacter versatilis (strain Ellin345)</name>
    <dbReference type="NCBI Taxonomy" id="204669"/>
    <lineage>
        <taxon>Bacteria</taxon>
        <taxon>Pseudomonadati</taxon>
        <taxon>Acidobacteriota</taxon>
        <taxon>Terriglobia</taxon>
        <taxon>Terriglobales</taxon>
        <taxon>Candidatus Korobacteraceae</taxon>
        <taxon>Candidatus Korobacter</taxon>
    </lineage>
</organism>
<evidence type="ECO:0000313" key="2">
    <source>
        <dbReference type="Proteomes" id="UP000002432"/>
    </source>
</evidence>
<dbReference type="Proteomes" id="UP000002432">
    <property type="component" value="Chromosome"/>
</dbReference>
<dbReference type="STRING" id="204669.Acid345_1864"/>
<protein>
    <submittedName>
        <fullName evidence="1">Uncharacterized protein</fullName>
    </submittedName>
</protein>
<evidence type="ECO:0000313" key="1">
    <source>
        <dbReference type="EMBL" id="ABF40865.1"/>
    </source>
</evidence>
<dbReference type="HOGENOM" id="CLU_2316607_0_0_0"/>
<dbReference type="EMBL" id="CP000360">
    <property type="protein sequence ID" value="ABF40865.1"/>
    <property type="molecule type" value="Genomic_DNA"/>
</dbReference>
<accession>Q1IQI5</accession>
<reference evidence="1 2" key="1">
    <citation type="journal article" date="2009" name="Appl. Environ. Microbiol.">
        <title>Three genomes from the phylum Acidobacteria provide insight into the lifestyles of these microorganisms in soils.</title>
        <authorList>
            <person name="Ward N.L."/>
            <person name="Challacombe J.F."/>
            <person name="Janssen P.H."/>
            <person name="Henrissat B."/>
            <person name="Coutinho P.M."/>
            <person name="Wu M."/>
            <person name="Xie G."/>
            <person name="Haft D.H."/>
            <person name="Sait M."/>
            <person name="Badger J."/>
            <person name="Barabote R.D."/>
            <person name="Bradley B."/>
            <person name="Brettin T.S."/>
            <person name="Brinkac L.M."/>
            <person name="Bruce D."/>
            <person name="Creasy T."/>
            <person name="Daugherty S.C."/>
            <person name="Davidsen T.M."/>
            <person name="DeBoy R.T."/>
            <person name="Detter J.C."/>
            <person name="Dodson R.J."/>
            <person name="Durkin A.S."/>
            <person name="Ganapathy A."/>
            <person name="Gwinn-Giglio M."/>
            <person name="Han C.S."/>
            <person name="Khouri H."/>
            <person name="Kiss H."/>
            <person name="Kothari S.P."/>
            <person name="Madupu R."/>
            <person name="Nelson K.E."/>
            <person name="Nelson W.C."/>
            <person name="Paulsen I."/>
            <person name="Penn K."/>
            <person name="Ren Q."/>
            <person name="Rosovitz M.J."/>
            <person name="Selengut J.D."/>
            <person name="Shrivastava S."/>
            <person name="Sullivan S.A."/>
            <person name="Tapia R."/>
            <person name="Thompson L.S."/>
            <person name="Watkins K.L."/>
            <person name="Yang Q."/>
            <person name="Yu C."/>
            <person name="Zafar N."/>
            <person name="Zhou L."/>
            <person name="Kuske C.R."/>
        </authorList>
    </citation>
    <scope>NUCLEOTIDE SEQUENCE [LARGE SCALE GENOMIC DNA]</scope>
    <source>
        <strain evidence="1 2">Ellin345</strain>
    </source>
</reference>
<sequence>MMANACCVNRDASCNARFAPLWIEHRAPWTHGGLDYEIAEVLFTFFWKMNAVLWCQRVEERLTLEAARDREGNDVRDHQRQHDLVVLRHLEDHEDREWE</sequence>
<gene>
    <name evidence="1" type="ordered locus">Acid345_1864</name>
</gene>